<gene>
    <name evidence="1" type="ORF">LEP1GSC150_4485</name>
</gene>
<comment type="caution">
    <text evidence="1">The sequence shown here is derived from an EMBL/GenBank/DDBJ whole genome shotgun (WGS) entry which is preliminary data.</text>
</comment>
<protein>
    <submittedName>
        <fullName evidence="1">Uncharacterized protein</fullName>
    </submittedName>
</protein>
<evidence type="ECO:0000313" key="2">
    <source>
        <dbReference type="Proteomes" id="UP000011778"/>
    </source>
</evidence>
<name>M3IPT0_LEPIT</name>
<proteinExistence type="predicted"/>
<sequence length="51" mass="6045">MICNLIWFQSIFGPYGEKNSPPTFDLNFSHWITVFLGLFMDRNQGLFFKIL</sequence>
<dbReference type="Proteomes" id="UP000011778">
    <property type="component" value="Unassembled WGS sequence"/>
</dbReference>
<dbReference type="AlphaFoldDB" id="M3IPT0"/>
<dbReference type="EMBL" id="AFMD02000190">
    <property type="protein sequence ID" value="EMG22587.1"/>
    <property type="molecule type" value="Genomic_DNA"/>
</dbReference>
<organism evidence="1 2">
    <name type="scientific">Leptospira interrogans serovar Copenhageni str. LT2050</name>
    <dbReference type="NCBI Taxonomy" id="1001598"/>
    <lineage>
        <taxon>Bacteria</taxon>
        <taxon>Pseudomonadati</taxon>
        <taxon>Spirochaetota</taxon>
        <taxon>Spirochaetia</taxon>
        <taxon>Leptospirales</taxon>
        <taxon>Leptospiraceae</taxon>
        <taxon>Leptospira</taxon>
    </lineage>
</organism>
<reference evidence="1 2" key="1">
    <citation type="submission" date="2013-02" db="EMBL/GenBank/DDBJ databases">
        <authorList>
            <person name="Harkins D.M."/>
            <person name="Durkin A.S."/>
            <person name="Brinkac L.M."/>
            <person name="Haft D.H."/>
            <person name="Selengut J.D."/>
            <person name="Sanka R."/>
            <person name="DePew J."/>
            <person name="Purushe J."/>
            <person name="Tulsiani S.M."/>
            <person name="Graham G.C."/>
            <person name="Burns M.-A."/>
            <person name="Dohnt M.F."/>
            <person name="Smythe L.D."/>
            <person name="McKay D.B."/>
            <person name="Craig S.B."/>
            <person name="Vinetz J.M."/>
            <person name="Sutton G.G."/>
            <person name="Nierman W.C."/>
            <person name="Fouts D.E."/>
        </authorList>
    </citation>
    <scope>NUCLEOTIDE SEQUENCE [LARGE SCALE GENOMIC DNA]</scope>
    <source>
        <strain evidence="1 2">LT2050</strain>
    </source>
</reference>
<accession>M3IPT0</accession>
<evidence type="ECO:0000313" key="1">
    <source>
        <dbReference type="EMBL" id="EMG22587.1"/>
    </source>
</evidence>